<keyword evidence="4" id="KW-1185">Reference proteome</keyword>
<keyword evidence="2" id="KW-1133">Transmembrane helix</keyword>
<name>A0AA40CMP6_9PEZI</name>
<comment type="caution">
    <text evidence="3">The sequence shown here is derived from an EMBL/GenBank/DDBJ whole genome shotgun (WGS) entry which is preliminary data.</text>
</comment>
<sequence length="465" mass="52367">MMCLWFACHGRNDMKELADKDNVEWSLAHAFLANMGGFAIDFRNTPSPNNLEQKPPGSGAETEPPLETSINNLPSSEGKESPIDEDDAISPHASLPSAPAPPAQVFSAQTVGDLEKQAPTRHDTTYILRSKLSEWLKKHSSNRWFIFPVPKVVQGRWEEHTKNKQLVQDSLAVATPESLGFHTPRSYFESMMALQGNIWIIDGIQLQYARKNGLISRLPDFTESQIMDRSKGDWVTKSLAILQVTWLWVQLAMRYAQHLPATQLEIMTAAFATCSFITYVMYFYKPKDVATREYLPATTFPTVSQIAEIGKLGPTAVWFSRVHLIISNDCYHHLEDSDKDTAPWLILACGTVGMLFGSVHFACWNSHFPTPGERLGWIISCGLLVGLPIPICLLMVLDHRLDRKRRNKKERTIEAGHVIKTVVFALEVVYVLARFFIMAEAGRSLWYLTSGSFVATSWTFNVPHV</sequence>
<feature type="region of interest" description="Disordered" evidence="1">
    <location>
        <begin position="44"/>
        <end position="104"/>
    </location>
</feature>
<feature type="transmembrane region" description="Helical" evidence="2">
    <location>
        <begin position="375"/>
        <end position="397"/>
    </location>
</feature>
<dbReference type="AlphaFoldDB" id="A0AA40CMP6"/>
<evidence type="ECO:0000256" key="1">
    <source>
        <dbReference type="SAM" id="MobiDB-lite"/>
    </source>
</evidence>
<reference evidence="3" key="1">
    <citation type="submission" date="2023-06" db="EMBL/GenBank/DDBJ databases">
        <title>Genome-scale phylogeny and comparative genomics of the fungal order Sordariales.</title>
        <authorList>
            <consortium name="Lawrence Berkeley National Laboratory"/>
            <person name="Hensen N."/>
            <person name="Bonometti L."/>
            <person name="Westerberg I."/>
            <person name="Brannstrom I.O."/>
            <person name="Guillou S."/>
            <person name="Cros-Aarteil S."/>
            <person name="Calhoun S."/>
            <person name="Haridas S."/>
            <person name="Kuo A."/>
            <person name="Mondo S."/>
            <person name="Pangilinan J."/>
            <person name="Riley R."/>
            <person name="Labutti K."/>
            <person name="Andreopoulos B."/>
            <person name="Lipzen A."/>
            <person name="Chen C."/>
            <person name="Yanf M."/>
            <person name="Daum C."/>
            <person name="Ng V."/>
            <person name="Clum A."/>
            <person name="Steindorff A."/>
            <person name="Ohm R."/>
            <person name="Martin F."/>
            <person name="Silar P."/>
            <person name="Natvig D."/>
            <person name="Lalanne C."/>
            <person name="Gautier V."/>
            <person name="Ament-Velasquez S.L."/>
            <person name="Kruys A."/>
            <person name="Hutchinson M.I."/>
            <person name="Powell A.J."/>
            <person name="Barry K."/>
            <person name="Miller A.N."/>
            <person name="Grigoriev I.V."/>
            <person name="Debuchy R."/>
            <person name="Gladieux P."/>
            <person name="Thoren M.H."/>
            <person name="Johannesson H."/>
        </authorList>
    </citation>
    <scope>NUCLEOTIDE SEQUENCE</scope>
    <source>
        <strain evidence="3">SMH2532-1</strain>
    </source>
</reference>
<dbReference type="PANTHER" id="PTHR35043:SF7">
    <property type="entry name" value="TRANSCRIPTION FACTOR DOMAIN-CONTAINING PROTEIN"/>
    <property type="match status" value="1"/>
</dbReference>
<feature type="transmembrane region" description="Helical" evidence="2">
    <location>
        <begin position="418"/>
        <end position="439"/>
    </location>
</feature>
<dbReference type="PANTHER" id="PTHR35043">
    <property type="entry name" value="TRANSCRIPTION FACTOR DOMAIN-CONTAINING PROTEIN"/>
    <property type="match status" value="1"/>
</dbReference>
<feature type="transmembrane region" description="Helical" evidence="2">
    <location>
        <begin position="264"/>
        <end position="284"/>
    </location>
</feature>
<dbReference type="EMBL" id="JAULSV010000005">
    <property type="protein sequence ID" value="KAK0644077.1"/>
    <property type="molecule type" value="Genomic_DNA"/>
</dbReference>
<evidence type="ECO:0000256" key="2">
    <source>
        <dbReference type="SAM" id="Phobius"/>
    </source>
</evidence>
<feature type="transmembrane region" description="Helical" evidence="2">
    <location>
        <begin position="344"/>
        <end position="363"/>
    </location>
</feature>
<dbReference type="Proteomes" id="UP001174936">
    <property type="component" value="Unassembled WGS sequence"/>
</dbReference>
<proteinExistence type="predicted"/>
<keyword evidence="2" id="KW-0472">Membrane</keyword>
<evidence type="ECO:0000313" key="3">
    <source>
        <dbReference type="EMBL" id="KAK0644077.1"/>
    </source>
</evidence>
<evidence type="ECO:0000313" key="4">
    <source>
        <dbReference type="Proteomes" id="UP001174936"/>
    </source>
</evidence>
<organism evidence="3 4">
    <name type="scientific">Cercophora newfieldiana</name>
    <dbReference type="NCBI Taxonomy" id="92897"/>
    <lineage>
        <taxon>Eukaryota</taxon>
        <taxon>Fungi</taxon>
        <taxon>Dikarya</taxon>
        <taxon>Ascomycota</taxon>
        <taxon>Pezizomycotina</taxon>
        <taxon>Sordariomycetes</taxon>
        <taxon>Sordariomycetidae</taxon>
        <taxon>Sordariales</taxon>
        <taxon>Lasiosphaeriaceae</taxon>
        <taxon>Cercophora</taxon>
    </lineage>
</organism>
<protein>
    <submittedName>
        <fullName evidence="3">Uncharacterized protein</fullName>
    </submittedName>
</protein>
<accession>A0AA40CMP6</accession>
<gene>
    <name evidence="3" type="ORF">B0T16DRAFT_417102</name>
</gene>
<keyword evidence="2" id="KW-0812">Transmembrane</keyword>